<keyword evidence="1" id="KW-0732">Signal</keyword>
<evidence type="ECO:0000256" key="1">
    <source>
        <dbReference type="SAM" id="SignalP"/>
    </source>
</evidence>
<protein>
    <submittedName>
        <fullName evidence="2">Uncharacterized protein</fullName>
    </submittedName>
</protein>
<feature type="signal peptide" evidence="1">
    <location>
        <begin position="1"/>
        <end position="31"/>
    </location>
</feature>
<dbReference type="Proteomes" id="UP000637980">
    <property type="component" value="Unassembled WGS sequence"/>
</dbReference>
<gene>
    <name evidence="2" type="ORF">GCM10007094_03670</name>
</gene>
<reference evidence="3" key="1">
    <citation type="journal article" date="2019" name="Int. J. Syst. Evol. Microbiol.">
        <title>The Global Catalogue of Microorganisms (GCM) 10K type strain sequencing project: providing services to taxonomists for standard genome sequencing and annotation.</title>
        <authorList>
            <consortium name="The Broad Institute Genomics Platform"/>
            <consortium name="The Broad Institute Genome Sequencing Center for Infectious Disease"/>
            <person name="Wu L."/>
            <person name="Ma J."/>
        </authorList>
    </citation>
    <scope>NUCLEOTIDE SEQUENCE [LARGE SCALE GENOMIC DNA]</scope>
    <source>
        <strain evidence="3">KCTC 12861</strain>
    </source>
</reference>
<proteinExistence type="predicted"/>
<evidence type="ECO:0000313" key="3">
    <source>
        <dbReference type="Proteomes" id="UP000637980"/>
    </source>
</evidence>
<comment type="caution">
    <text evidence="2">The sequence shown here is derived from an EMBL/GenBank/DDBJ whole genome shotgun (WGS) entry which is preliminary data.</text>
</comment>
<keyword evidence="3" id="KW-1185">Reference proteome</keyword>
<name>A0ABQ3DXT2_9HYPH</name>
<dbReference type="RefSeq" id="WP_189434835.1">
    <property type="nucleotide sequence ID" value="NZ_BMXE01000001.1"/>
</dbReference>
<accession>A0ABQ3DXT2</accession>
<feature type="chain" id="PRO_5046105836" evidence="1">
    <location>
        <begin position="32"/>
        <end position="166"/>
    </location>
</feature>
<sequence length="166" mass="18782">MFCSFRRVCLTAAWGLGLVFFAITSAKSGFSQERDDVIPPLDIFKTMASDLQPDGWITFQELDGKQIVSFAPIMSLRCRLKEIRYSVDSKDLDQSFPIPECDREYPFQVEPDSIHQPYIIEFDGGTVQALAVQLTWDDDSKSDIAYYEPCRDVDSTPCAYPLGSNL</sequence>
<evidence type="ECO:0000313" key="2">
    <source>
        <dbReference type="EMBL" id="GHB19079.1"/>
    </source>
</evidence>
<dbReference type="EMBL" id="BMXE01000001">
    <property type="protein sequence ID" value="GHB19079.1"/>
    <property type="molecule type" value="Genomic_DNA"/>
</dbReference>
<organism evidence="2 3">
    <name type="scientific">Pseudovibrio japonicus</name>
    <dbReference type="NCBI Taxonomy" id="366534"/>
    <lineage>
        <taxon>Bacteria</taxon>
        <taxon>Pseudomonadati</taxon>
        <taxon>Pseudomonadota</taxon>
        <taxon>Alphaproteobacteria</taxon>
        <taxon>Hyphomicrobiales</taxon>
        <taxon>Stappiaceae</taxon>
        <taxon>Pseudovibrio</taxon>
    </lineage>
</organism>